<dbReference type="EMBL" id="BMVN01000107">
    <property type="protein sequence ID" value="GHA75786.1"/>
    <property type="molecule type" value="Genomic_DNA"/>
</dbReference>
<organism evidence="7 8">
    <name type="scientific">Streptomyces canarius</name>
    <dbReference type="NCBI Taxonomy" id="285453"/>
    <lineage>
        <taxon>Bacteria</taxon>
        <taxon>Bacillati</taxon>
        <taxon>Actinomycetota</taxon>
        <taxon>Actinomycetes</taxon>
        <taxon>Kitasatosporales</taxon>
        <taxon>Streptomycetaceae</taxon>
        <taxon>Streptomyces</taxon>
    </lineage>
</organism>
<evidence type="ECO:0000256" key="1">
    <source>
        <dbReference type="ARBA" id="ARBA00001974"/>
    </source>
</evidence>
<evidence type="ECO:0000256" key="3">
    <source>
        <dbReference type="ARBA" id="ARBA00022630"/>
    </source>
</evidence>
<evidence type="ECO:0000259" key="6">
    <source>
        <dbReference type="PROSITE" id="PS51387"/>
    </source>
</evidence>
<evidence type="ECO:0000313" key="8">
    <source>
        <dbReference type="Proteomes" id="UP000653644"/>
    </source>
</evidence>
<comment type="caution">
    <text evidence="7">The sequence shown here is derived from an EMBL/GenBank/DDBJ whole genome shotgun (WGS) entry which is preliminary data.</text>
</comment>
<sequence length="477" mass="51126">MLNNVPNVVHTSAEPMPATAGHVPLLTAVEGPVLLPDDIGYGEECRTFNLSRALTPAVVVGATHTDDVAAAVRHAGRLGMPVAVRNQGHQVVLPTAEDALLITTNRLQEISVDPGRRTVRVGAGVTWAQVLTETDKTGLAPIVGSAPHVGVIGYTLGGGLSPLLGRKLGYAADHVRWMEVVTADGAVREVTPERLPDLFWALLGGKGNFGVVTRMEFDVFPFPRFYGGGLWFRGEEMLPVLEAWRALVPELGEDTMTSFSVQRLPDVAALPQPLRGAFVLHVRLGHLGDSTTGARIAAPLRAAATPVFDTLTERPFGEIGEIHRDPVHAMPLVETGFALREFSAGTLGRLMELTGPGSGCSMKNVEVRALGGALDREPARPNSVSSRGVPYMTFAVGSGSPAQLRTMAEFARAYAGGLTPWRAPHHVINFLSPDEALSEAEVRDVYGAERYARLAALKRVYDPANMFRFNHNIKPAA</sequence>
<dbReference type="InterPro" id="IPR016169">
    <property type="entry name" value="FAD-bd_PCMH_sub2"/>
</dbReference>
<accession>A0ABQ3DBG6</accession>
<dbReference type="Gene3D" id="3.30.43.10">
    <property type="entry name" value="Uridine Diphospho-n-acetylenolpyruvylglucosamine Reductase, domain 2"/>
    <property type="match status" value="1"/>
</dbReference>
<proteinExistence type="inferred from homology"/>
<keyword evidence="4" id="KW-0274">FAD</keyword>
<dbReference type="Pfam" id="PF08031">
    <property type="entry name" value="BBE"/>
    <property type="match status" value="1"/>
</dbReference>
<reference evidence="8" key="1">
    <citation type="journal article" date="2019" name="Int. J. Syst. Evol. Microbiol.">
        <title>The Global Catalogue of Microorganisms (GCM) 10K type strain sequencing project: providing services to taxonomists for standard genome sequencing and annotation.</title>
        <authorList>
            <consortium name="The Broad Institute Genomics Platform"/>
            <consortium name="The Broad Institute Genome Sequencing Center for Infectious Disease"/>
            <person name="Wu L."/>
            <person name="Ma J."/>
        </authorList>
    </citation>
    <scope>NUCLEOTIDE SEQUENCE [LARGE SCALE GENOMIC DNA]</scope>
    <source>
        <strain evidence="8">JCM 4733</strain>
    </source>
</reference>
<dbReference type="InterPro" id="IPR050416">
    <property type="entry name" value="FAD-linked_Oxidoreductase"/>
</dbReference>
<dbReference type="PANTHER" id="PTHR42973:SF39">
    <property type="entry name" value="FAD-BINDING PCMH-TYPE DOMAIN-CONTAINING PROTEIN"/>
    <property type="match status" value="1"/>
</dbReference>
<evidence type="ECO:0000313" key="7">
    <source>
        <dbReference type="EMBL" id="GHA75786.1"/>
    </source>
</evidence>
<dbReference type="Gene3D" id="3.30.465.10">
    <property type="match status" value="1"/>
</dbReference>
<evidence type="ECO:0000256" key="4">
    <source>
        <dbReference type="ARBA" id="ARBA00022827"/>
    </source>
</evidence>
<name>A0ABQ3DBG6_9ACTN</name>
<dbReference type="Proteomes" id="UP000653644">
    <property type="component" value="Unassembled WGS sequence"/>
</dbReference>
<evidence type="ECO:0000256" key="2">
    <source>
        <dbReference type="ARBA" id="ARBA00005466"/>
    </source>
</evidence>
<dbReference type="Gene3D" id="3.40.462.20">
    <property type="match status" value="1"/>
</dbReference>
<feature type="domain" description="FAD-binding PCMH-type" evidence="6">
    <location>
        <begin position="52"/>
        <end position="222"/>
    </location>
</feature>
<dbReference type="Pfam" id="PF01565">
    <property type="entry name" value="FAD_binding_4"/>
    <property type="match status" value="1"/>
</dbReference>
<dbReference type="InterPro" id="IPR036318">
    <property type="entry name" value="FAD-bd_PCMH-like_sf"/>
</dbReference>
<dbReference type="SUPFAM" id="SSF56176">
    <property type="entry name" value="FAD-binding/transporter-associated domain-like"/>
    <property type="match status" value="1"/>
</dbReference>
<protein>
    <submittedName>
        <fullName evidence="7">Oxidoreductase</fullName>
    </submittedName>
</protein>
<comment type="cofactor">
    <cofactor evidence="1">
        <name>FAD</name>
        <dbReference type="ChEBI" id="CHEBI:57692"/>
    </cofactor>
</comment>
<gene>
    <name evidence="7" type="ORF">GCM10010345_92400</name>
</gene>
<dbReference type="InterPro" id="IPR006094">
    <property type="entry name" value="Oxid_FAD_bind_N"/>
</dbReference>
<keyword evidence="5" id="KW-0560">Oxidoreductase</keyword>
<dbReference type="RefSeq" id="WP_229918135.1">
    <property type="nucleotide sequence ID" value="NZ_BMVN01000107.1"/>
</dbReference>
<dbReference type="PROSITE" id="PS51387">
    <property type="entry name" value="FAD_PCMH"/>
    <property type="match status" value="1"/>
</dbReference>
<dbReference type="InterPro" id="IPR012951">
    <property type="entry name" value="BBE"/>
</dbReference>
<evidence type="ECO:0000256" key="5">
    <source>
        <dbReference type="ARBA" id="ARBA00023002"/>
    </source>
</evidence>
<keyword evidence="3" id="KW-0285">Flavoprotein</keyword>
<comment type="similarity">
    <text evidence="2">Belongs to the oxygen-dependent FAD-linked oxidoreductase family.</text>
</comment>
<dbReference type="PANTHER" id="PTHR42973">
    <property type="entry name" value="BINDING OXIDOREDUCTASE, PUTATIVE (AFU_ORTHOLOGUE AFUA_1G17690)-RELATED"/>
    <property type="match status" value="1"/>
</dbReference>
<dbReference type="InterPro" id="IPR016167">
    <property type="entry name" value="FAD-bd_PCMH_sub1"/>
</dbReference>
<keyword evidence="8" id="KW-1185">Reference proteome</keyword>
<dbReference type="InterPro" id="IPR016166">
    <property type="entry name" value="FAD-bd_PCMH"/>
</dbReference>